<keyword evidence="1" id="KW-1133">Transmembrane helix</keyword>
<dbReference type="Ensembl" id="ENSCINT00000032014.1">
    <property type="protein sequence ID" value="ENSCINP00000032866.1"/>
    <property type="gene ID" value="ENSCING00000024292.1"/>
</dbReference>
<keyword evidence="1" id="KW-0472">Membrane</keyword>
<evidence type="ECO:0000313" key="3">
    <source>
        <dbReference type="Proteomes" id="UP000008144"/>
    </source>
</evidence>
<keyword evidence="1" id="KW-0812">Transmembrane</keyword>
<reference evidence="3" key="1">
    <citation type="journal article" date="2002" name="Science">
        <title>The draft genome of Ciona intestinalis: insights into chordate and vertebrate origins.</title>
        <authorList>
            <person name="Dehal P."/>
            <person name="Satou Y."/>
            <person name="Campbell R.K."/>
            <person name="Chapman J."/>
            <person name="Degnan B."/>
            <person name="De Tomaso A."/>
            <person name="Davidson B."/>
            <person name="Di Gregorio A."/>
            <person name="Gelpke M."/>
            <person name="Goodstein D.M."/>
            <person name="Harafuji N."/>
            <person name="Hastings K.E."/>
            <person name="Ho I."/>
            <person name="Hotta K."/>
            <person name="Huang W."/>
            <person name="Kawashima T."/>
            <person name="Lemaire P."/>
            <person name="Martinez D."/>
            <person name="Meinertzhagen I.A."/>
            <person name="Necula S."/>
            <person name="Nonaka M."/>
            <person name="Putnam N."/>
            <person name="Rash S."/>
            <person name="Saiga H."/>
            <person name="Satake M."/>
            <person name="Terry A."/>
            <person name="Yamada L."/>
            <person name="Wang H.G."/>
            <person name="Awazu S."/>
            <person name="Azumi K."/>
            <person name="Boore J."/>
            <person name="Branno M."/>
            <person name="Chin-Bow S."/>
            <person name="DeSantis R."/>
            <person name="Doyle S."/>
            <person name="Francino P."/>
            <person name="Keys D.N."/>
            <person name="Haga S."/>
            <person name="Hayashi H."/>
            <person name="Hino K."/>
            <person name="Imai K.S."/>
            <person name="Inaba K."/>
            <person name="Kano S."/>
            <person name="Kobayashi K."/>
            <person name="Kobayashi M."/>
            <person name="Lee B.I."/>
            <person name="Makabe K.W."/>
            <person name="Manohar C."/>
            <person name="Matassi G."/>
            <person name="Medina M."/>
            <person name="Mochizuki Y."/>
            <person name="Mount S."/>
            <person name="Morishita T."/>
            <person name="Miura S."/>
            <person name="Nakayama A."/>
            <person name="Nishizaka S."/>
            <person name="Nomoto H."/>
            <person name="Ohta F."/>
            <person name="Oishi K."/>
            <person name="Rigoutsos I."/>
            <person name="Sano M."/>
            <person name="Sasaki A."/>
            <person name="Sasakura Y."/>
            <person name="Shoguchi E."/>
            <person name="Shin-i T."/>
            <person name="Spagnuolo A."/>
            <person name="Stainier D."/>
            <person name="Suzuki M.M."/>
            <person name="Tassy O."/>
            <person name="Takatori N."/>
            <person name="Tokuoka M."/>
            <person name="Yagi K."/>
            <person name="Yoshizaki F."/>
            <person name="Wada S."/>
            <person name="Zhang C."/>
            <person name="Hyatt P.D."/>
            <person name="Larimer F."/>
            <person name="Detter C."/>
            <person name="Doggett N."/>
            <person name="Glavina T."/>
            <person name="Hawkins T."/>
            <person name="Richardson P."/>
            <person name="Lucas S."/>
            <person name="Kohara Y."/>
            <person name="Levine M."/>
            <person name="Satoh N."/>
            <person name="Rokhsar D.S."/>
        </authorList>
    </citation>
    <scope>NUCLEOTIDE SEQUENCE [LARGE SCALE GENOMIC DNA]</scope>
</reference>
<sequence length="86" mass="9997">IITYYTVLILLYYYFTTIYAVIEVLCLAFIYYFLSHSDSGIATVLYYVTRVVTHIISFYNRCVMLRHKPSQSSKIHSFTACVSVTS</sequence>
<dbReference type="Proteomes" id="UP000008144">
    <property type="component" value="Unassembled WGS sequence"/>
</dbReference>
<dbReference type="HOGENOM" id="CLU_2503515_0_0_1"/>
<evidence type="ECO:0000313" key="2">
    <source>
        <dbReference type="Ensembl" id="ENSCINP00000032866.1"/>
    </source>
</evidence>
<feature type="transmembrane region" description="Helical" evidence="1">
    <location>
        <begin position="12"/>
        <end position="34"/>
    </location>
</feature>
<dbReference type="InParanoid" id="H2XT82"/>
<reference evidence="2" key="3">
    <citation type="submission" date="2025-09" db="UniProtKB">
        <authorList>
            <consortium name="Ensembl"/>
        </authorList>
    </citation>
    <scope>IDENTIFICATION</scope>
</reference>
<accession>H2XT82</accession>
<keyword evidence="3" id="KW-1185">Reference proteome</keyword>
<protein>
    <submittedName>
        <fullName evidence="2">Uncharacterized protein</fullName>
    </submittedName>
</protein>
<reference evidence="2" key="2">
    <citation type="submission" date="2025-08" db="UniProtKB">
        <authorList>
            <consortium name="Ensembl"/>
        </authorList>
    </citation>
    <scope>IDENTIFICATION</scope>
</reference>
<feature type="transmembrane region" description="Helical" evidence="1">
    <location>
        <begin position="40"/>
        <end position="59"/>
    </location>
</feature>
<name>H2XT82_CIOIN</name>
<organism evidence="2 3">
    <name type="scientific">Ciona intestinalis</name>
    <name type="common">Transparent sea squirt</name>
    <name type="synonym">Ascidia intestinalis</name>
    <dbReference type="NCBI Taxonomy" id="7719"/>
    <lineage>
        <taxon>Eukaryota</taxon>
        <taxon>Metazoa</taxon>
        <taxon>Chordata</taxon>
        <taxon>Tunicata</taxon>
        <taxon>Ascidiacea</taxon>
        <taxon>Phlebobranchia</taxon>
        <taxon>Cionidae</taxon>
        <taxon>Ciona</taxon>
    </lineage>
</organism>
<evidence type="ECO:0000256" key="1">
    <source>
        <dbReference type="SAM" id="Phobius"/>
    </source>
</evidence>
<proteinExistence type="predicted"/>
<dbReference type="AlphaFoldDB" id="H2XT82"/>